<dbReference type="GO" id="GO:0006906">
    <property type="term" value="P:vesicle fusion"/>
    <property type="evidence" value="ECO:0007669"/>
    <property type="project" value="TreeGrafter"/>
</dbReference>
<dbReference type="GO" id="GO:0006888">
    <property type="term" value="P:endoplasmic reticulum to Golgi vesicle-mediated transport"/>
    <property type="evidence" value="ECO:0007669"/>
    <property type="project" value="InterPro"/>
</dbReference>
<evidence type="ECO:0000313" key="12">
    <source>
        <dbReference type="EMBL" id="CCX30395.1"/>
    </source>
</evidence>
<organism evidence="12 13">
    <name type="scientific">Pyronema omphalodes (strain CBS 100304)</name>
    <name type="common">Pyronema confluens</name>
    <dbReference type="NCBI Taxonomy" id="1076935"/>
    <lineage>
        <taxon>Eukaryota</taxon>
        <taxon>Fungi</taxon>
        <taxon>Dikarya</taxon>
        <taxon>Ascomycota</taxon>
        <taxon>Pezizomycotina</taxon>
        <taxon>Pezizomycetes</taxon>
        <taxon>Pezizales</taxon>
        <taxon>Pyronemataceae</taxon>
        <taxon>Pyronema</taxon>
    </lineage>
</organism>
<dbReference type="OMA" id="EILRDYC"/>
<keyword evidence="9" id="KW-0931">ER-Golgi transport</keyword>
<feature type="transmembrane region" description="Helical" evidence="11">
    <location>
        <begin position="196"/>
        <end position="213"/>
    </location>
</feature>
<dbReference type="PANTHER" id="PTHR21094:SF2">
    <property type="entry name" value="GOLGI SNAP RECEPTOR COMPLEX MEMBER 1"/>
    <property type="match status" value="1"/>
</dbReference>
<evidence type="ECO:0000256" key="11">
    <source>
        <dbReference type="SAM" id="Phobius"/>
    </source>
</evidence>
<keyword evidence="3 9" id="KW-0813">Transport</keyword>
<evidence type="ECO:0000256" key="7">
    <source>
        <dbReference type="ARBA" id="ARBA00023034"/>
    </source>
</evidence>
<dbReference type="GO" id="GO:0031201">
    <property type="term" value="C:SNARE complex"/>
    <property type="evidence" value="ECO:0007669"/>
    <property type="project" value="TreeGrafter"/>
</dbReference>
<dbReference type="PANTHER" id="PTHR21094">
    <property type="entry name" value="GOS-28 SNARE- RELATED"/>
    <property type="match status" value="1"/>
</dbReference>
<dbReference type="AlphaFoldDB" id="U4LM33"/>
<dbReference type="GO" id="GO:0005801">
    <property type="term" value="C:cis-Golgi network"/>
    <property type="evidence" value="ECO:0007669"/>
    <property type="project" value="InterPro"/>
</dbReference>
<evidence type="ECO:0000256" key="3">
    <source>
        <dbReference type="ARBA" id="ARBA00022448"/>
    </source>
</evidence>
<gene>
    <name evidence="12" type="ORF">PCON_08594</name>
</gene>
<evidence type="ECO:0000256" key="9">
    <source>
        <dbReference type="PIRNR" id="PIRNR027109"/>
    </source>
</evidence>
<evidence type="ECO:0000256" key="1">
    <source>
        <dbReference type="ARBA" id="ARBA00004409"/>
    </source>
</evidence>
<comment type="subcellular location">
    <subcellularLocation>
        <location evidence="1">Golgi apparatus membrane</location>
        <topology evidence="1">Single-pass type IV membrane protein</topology>
    </subcellularLocation>
</comment>
<comment type="similarity">
    <text evidence="2 9">Belongs to the GOSR1 family.</text>
</comment>
<keyword evidence="7 9" id="KW-0333">Golgi apparatus</keyword>
<evidence type="ECO:0000256" key="4">
    <source>
        <dbReference type="ARBA" id="ARBA00022692"/>
    </source>
</evidence>
<keyword evidence="6 11" id="KW-1133">Transmembrane helix</keyword>
<keyword evidence="12" id="KW-0675">Receptor</keyword>
<dbReference type="PIRSF" id="PIRSF027109">
    <property type="entry name" value="Golgi_SNARE"/>
    <property type="match status" value="1"/>
</dbReference>
<evidence type="ECO:0000256" key="10">
    <source>
        <dbReference type="SAM" id="Coils"/>
    </source>
</evidence>
<keyword evidence="10" id="KW-0175">Coiled coil</keyword>
<dbReference type="GO" id="GO:0015031">
    <property type="term" value="P:protein transport"/>
    <property type="evidence" value="ECO:0007669"/>
    <property type="project" value="UniProtKB-KW"/>
</dbReference>
<dbReference type="InterPro" id="IPR023601">
    <property type="entry name" value="Golgi_SNAP_su1"/>
</dbReference>
<keyword evidence="4 11" id="KW-0812">Transmembrane</keyword>
<sequence length="214" mass="24665">MAAKPQWTELRGLQSQTEDLLRTYSSFSTNPASEKTLSEEQTETQLKKLFADRESVIASVSLKLDSASATAKLQNFRSTLAEHTREYRRLNDVIRQARKNSSILSSVRNDIDSYRSAAQMEEGREADYMLEERGHLDNTHNMTDRVLSQAYAINQDFAEQRARLQNINRRAIYAASQIPGINHIISRINTRKKRDSVIMGVFIAFCFLMFLYFR</sequence>
<dbReference type="Pfam" id="PF12352">
    <property type="entry name" value="V-SNARE_C"/>
    <property type="match status" value="1"/>
</dbReference>
<evidence type="ECO:0000313" key="13">
    <source>
        <dbReference type="Proteomes" id="UP000018144"/>
    </source>
</evidence>
<dbReference type="GO" id="GO:0005797">
    <property type="term" value="C:Golgi medial cisterna"/>
    <property type="evidence" value="ECO:0007669"/>
    <property type="project" value="TreeGrafter"/>
</dbReference>
<feature type="coiled-coil region" evidence="10">
    <location>
        <begin position="73"/>
        <end position="100"/>
    </location>
</feature>
<comment type="subunit">
    <text evidence="9">Component of several multiprotein Golgi SNARE complexes.</text>
</comment>
<dbReference type="GO" id="GO:0000139">
    <property type="term" value="C:Golgi membrane"/>
    <property type="evidence" value="ECO:0007669"/>
    <property type="project" value="UniProtKB-SubCell"/>
</dbReference>
<dbReference type="Proteomes" id="UP000018144">
    <property type="component" value="Unassembled WGS sequence"/>
</dbReference>
<dbReference type="STRING" id="1076935.U4LM33"/>
<proteinExistence type="inferred from homology"/>
<dbReference type="GO" id="GO:0005484">
    <property type="term" value="F:SNAP receptor activity"/>
    <property type="evidence" value="ECO:0007669"/>
    <property type="project" value="TreeGrafter"/>
</dbReference>
<dbReference type="EMBL" id="HF935441">
    <property type="protein sequence ID" value="CCX30395.1"/>
    <property type="molecule type" value="Genomic_DNA"/>
</dbReference>
<evidence type="ECO:0000256" key="8">
    <source>
        <dbReference type="ARBA" id="ARBA00023136"/>
    </source>
</evidence>
<dbReference type="OrthoDB" id="422156at2759"/>
<reference evidence="12 13" key="1">
    <citation type="journal article" date="2013" name="PLoS Genet.">
        <title>The genome and development-dependent transcriptomes of Pyronema confluens: a window into fungal evolution.</title>
        <authorList>
            <person name="Traeger S."/>
            <person name="Altegoer F."/>
            <person name="Freitag M."/>
            <person name="Gabaldon T."/>
            <person name="Kempken F."/>
            <person name="Kumar A."/>
            <person name="Marcet-Houben M."/>
            <person name="Poggeler S."/>
            <person name="Stajich J.E."/>
            <person name="Nowrousian M."/>
        </authorList>
    </citation>
    <scope>NUCLEOTIDE SEQUENCE [LARGE SCALE GENOMIC DNA]</scope>
    <source>
        <strain evidence="13">CBS 100304</strain>
        <tissue evidence="12">Vegetative mycelium</tissue>
    </source>
</reference>
<evidence type="ECO:0000256" key="2">
    <source>
        <dbReference type="ARBA" id="ARBA00008473"/>
    </source>
</evidence>
<evidence type="ECO:0000256" key="6">
    <source>
        <dbReference type="ARBA" id="ARBA00022989"/>
    </source>
</evidence>
<keyword evidence="8 9" id="KW-0472">Membrane</keyword>
<protein>
    <recommendedName>
        <fullName evidence="9">Golgi SNAP receptor complex member 1</fullName>
    </recommendedName>
</protein>
<accession>U4LM33</accession>
<evidence type="ECO:0000256" key="5">
    <source>
        <dbReference type="ARBA" id="ARBA00022927"/>
    </source>
</evidence>
<keyword evidence="13" id="KW-1185">Reference proteome</keyword>
<dbReference type="GO" id="GO:0048219">
    <property type="term" value="P:inter-Golgi cisterna vesicle-mediated transport"/>
    <property type="evidence" value="ECO:0007669"/>
    <property type="project" value="TreeGrafter"/>
</dbReference>
<dbReference type="eggNOG" id="KOG3208">
    <property type="taxonomic scope" value="Eukaryota"/>
</dbReference>
<comment type="function">
    <text evidence="9">Involved in transport from the ER to the Golgi apparatus as well as in intra-Golgi transport. It belongs to a super-family of proteins called t-SNAREs or soluble NSF (N-ethylmaleimide-sensitive factor) attachment protein receptor.</text>
</comment>
<keyword evidence="5 9" id="KW-0653">Protein transport</keyword>
<name>U4LM33_PYROM</name>